<keyword evidence="3" id="KW-1185">Reference proteome</keyword>
<protein>
    <recommendedName>
        <fullName evidence="1">2EXR domain-containing protein</fullName>
    </recommendedName>
</protein>
<dbReference type="Pfam" id="PF20150">
    <property type="entry name" value="2EXR"/>
    <property type="match status" value="1"/>
</dbReference>
<comment type="caution">
    <text evidence="2">The sequence shown here is derived from an EMBL/GenBank/DDBJ whole genome shotgun (WGS) entry which is preliminary data.</text>
</comment>
<accession>A0A8H5PNQ6</accession>
<organism evidence="2 3">
    <name type="scientific">Fusarium pseudoanthophilum</name>
    <dbReference type="NCBI Taxonomy" id="48495"/>
    <lineage>
        <taxon>Eukaryota</taxon>
        <taxon>Fungi</taxon>
        <taxon>Dikarya</taxon>
        <taxon>Ascomycota</taxon>
        <taxon>Pezizomycotina</taxon>
        <taxon>Sordariomycetes</taxon>
        <taxon>Hypocreomycetidae</taxon>
        <taxon>Hypocreales</taxon>
        <taxon>Nectriaceae</taxon>
        <taxon>Fusarium</taxon>
        <taxon>Fusarium fujikuroi species complex</taxon>
    </lineage>
</organism>
<proteinExistence type="predicted"/>
<evidence type="ECO:0000259" key="1">
    <source>
        <dbReference type="Pfam" id="PF20150"/>
    </source>
</evidence>
<dbReference type="EMBL" id="JAAOAR010000148">
    <property type="protein sequence ID" value="KAF5599588.1"/>
    <property type="molecule type" value="Genomic_DNA"/>
</dbReference>
<sequence>MTPSSFHKFPELPPEIQLQIWEYSFRPPEAVPGGLHYIGLDWVAAPVRLDRTAKDEFQRARSGYELEKGLWTACWDSHAAAIKHEQQRKAKFKYCCPPSTTPLDLALWRFGSSAMYEPVLIEPSPREGRQIIESQKQKMMVYPSRDIFCVALNRGVRTACVGLSDVVREFRRLAFEFQPFWNTQLSQHDNYYPIKKFKPSLAFILHLVFDAAHIRRSETPRIRLIDRNARWINDDTTQPGLDIFYDCDYEYVEISMKPGSSSARIVCHSPILKFFDHLDRLLEDKLQNVGPYSRGNGPKFVIRDLFSIIVLRHNQAGAGKG</sequence>
<dbReference type="AlphaFoldDB" id="A0A8H5PNQ6"/>
<dbReference type="Proteomes" id="UP000544095">
    <property type="component" value="Unassembled WGS sequence"/>
</dbReference>
<evidence type="ECO:0000313" key="2">
    <source>
        <dbReference type="EMBL" id="KAF5599588.1"/>
    </source>
</evidence>
<evidence type="ECO:0000313" key="3">
    <source>
        <dbReference type="Proteomes" id="UP000544095"/>
    </source>
</evidence>
<feature type="domain" description="2EXR" evidence="1">
    <location>
        <begin position="6"/>
        <end position="89"/>
    </location>
</feature>
<dbReference type="InterPro" id="IPR045518">
    <property type="entry name" value="2EXR"/>
</dbReference>
<gene>
    <name evidence="2" type="ORF">FPANT_3280</name>
</gene>
<reference evidence="2 3" key="1">
    <citation type="submission" date="2020-05" db="EMBL/GenBank/DDBJ databases">
        <title>Identification and distribution of gene clusters putatively required for synthesis of sphingolipid metabolism inhibitors in phylogenetically diverse species of the filamentous fungus Fusarium.</title>
        <authorList>
            <person name="Kim H.-S."/>
            <person name="Busman M."/>
            <person name="Brown D.W."/>
            <person name="Divon H."/>
            <person name="Uhlig S."/>
            <person name="Proctor R.H."/>
        </authorList>
    </citation>
    <scope>NUCLEOTIDE SEQUENCE [LARGE SCALE GENOMIC DNA]</scope>
    <source>
        <strain evidence="2 3">NRRL 25211</strain>
    </source>
</reference>
<name>A0A8H5PNQ6_9HYPO</name>